<dbReference type="EnsemblPlants" id="TuG1812G0700005331.01.T02">
    <property type="protein sequence ID" value="TuG1812G0700005331.01.T02.cds464399"/>
    <property type="gene ID" value="TuG1812G0700005331.01"/>
</dbReference>
<accession>A0A8R7RA94</accession>
<evidence type="ECO:0000256" key="1">
    <source>
        <dbReference type="SAM" id="MobiDB-lite"/>
    </source>
</evidence>
<dbReference type="Proteomes" id="UP000015106">
    <property type="component" value="Chromosome 7"/>
</dbReference>
<feature type="compositionally biased region" description="Basic residues" evidence="1">
    <location>
        <begin position="1"/>
        <end position="13"/>
    </location>
</feature>
<reference evidence="2" key="2">
    <citation type="submission" date="2018-03" db="EMBL/GenBank/DDBJ databases">
        <title>The Triticum urartu genome reveals the dynamic nature of wheat genome evolution.</title>
        <authorList>
            <person name="Ling H."/>
            <person name="Ma B."/>
            <person name="Shi X."/>
            <person name="Liu H."/>
            <person name="Dong L."/>
            <person name="Sun H."/>
            <person name="Cao Y."/>
            <person name="Gao Q."/>
            <person name="Zheng S."/>
            <person name="Li Y."/>
            <person name="Yu Y."/>
            <person name="Du H."/>
            <person name="Qi M."/>
            <person name="Li Y."/>
            <person name="Yu H."/>
            <person name="Cui Y."/>
            <person name="Wang N."/>
            <person name="Chen C."/>
            <person name="Wu H."/>
            <person name="Zhao Y."/>
            <person name="Zhang J."/>
            <person name="Li Y."/>
            <person name="Zhou W."/>
            <person name="Zhang B."/>
            <person name="Hu W."/>
            <person name="Eijk M."/>
            <person name="Tang J."/>
            <person name="Witsenboer H."/>
            <person name="Zhao S."/>
            <person name="Li Z."/>
            <person name="Zhang A."/>
            <person name="Wang D."/>
            <person name="Liang C."/>
        </authorList>
    </citation>
    <scope>NUCLEOTIDE SEQUENCE [LARGE SCALE GENOMIC DNA]</scope>
    <source>
        <strain evidence="2">cv. G1812</strain>
    </source>
</reference>
<protein>
    <submittedName>
        <fullName evidence="2">Uncharacterized protein</fullName>
    </submittedName>
</protein>
<keyword evidence="3" id="KW-1185">Reference proteome</keyword>
<sequence>MHAAPRRVRRRPLRTAFPTSSGHRLQLLLRDSSSPPGAARLLCMRRRQPTHAGQGLAPGHGWAPLSLISSLWHHLSQIQAAQHCRAPTRAPVPHCPRAS</sequence>
<feature type="region of interest" description="Disordered" evidence="1">
    <location>
        <begin position="1"/>
        <end position="22"/>
    </location>
</feature>
<evidence type="ECO:0000313" key="3">
    <source>
        <dbReference type="Proteomes" id="UP000015106"/>
    </source>
</evidence>
<dbReference type="EnsemblPlants" id="TuG1812G0700005331.01.T01">
    <property type="protein sequence ID" value="TuG1812G0700005331.01.T01.cds464399"/>
    <property type="gene ID" value="TuG1812G0700005331.01"/>
</dbReference>
<reference evidence="3" key="1">
    <citation type="journal article" date="2013" name="Nature">
        <title>Draft genome of the wheat A-genome progenitor Triticum urartu.</title>
        <authorList>
            <person name="Ling H.Q."/>
            <person name="Zhao S."/>
            <person name="Liu D."/>
            <person name="Wang J."/>
            <person name="Sun H."/>
            <person name="Zhang C."/>
            <person name="Fan H."/>
            <person name="Li D."/>
            <person name="Dong L."/>
            <person name="Tao Y."/>
            <person name="Gao C."/>
            <person name="Wu H."/>
            <person name="Li Y."/>
            <person name="Cui Y."/>
            <person name="Guo X."/>
            <person name="Zheng S."/>
            <person name="Wang B."/>
            <person name="Yu K."/>
            <person name="Liang Q."/>
            <person name="Yang W."/>
            <person name="Lou X."/>
            <person name="Chen J."/>
            <person name="Feng M."/>
            <person name="Jian J."/>
            <person name="Zhang X."/>
            <person name="Luo G."/>
            <person name="Jiang Y."/>
            <person name="Liu J."/>
            <person name="Wang Z."/>
            <person name="Sha Y."/>
            <person name="Zhang B."/>
            <person name="Wu H."/>
            <person name="Tang D."/>
            <person name="Shen Q."/>
            <person name="Xue P."/>
            <person name="Zou S."/>
            <person name="Wang X."/>
            <person name="Liu X."/>
            <person name="Wang F."/>
            <person name="Yang Y."/>
            <person name="An X."/>
            <person name="Dong Z."/>
            <person name="Zhang K."/>
            <person name="Zhang X."/>
            <person name="Luo M.C."/>
            <person name="Dvorak J."/>
            <person name="Tong Y."/>
            <person name="Wang J."/>
            <person name="Yang H."/>
            <person name="Li Z."/>
            <person name="Wang D."/>
            <person name="Zhang A."/>
            <person name="Wang J."/>
        </authorList>
    </citation>
    <scope>NUCLEOTIDE SEQUENCE</scope>
    <source>
        <strain evidence="3">cv. G1812</strain>
    </source>
</reference>
<dbReference type="Gramene" id="TuG1812G0700005331.01.T02">
    <property type="protein sequence ID" value="TuG1812G0700005331.01.T02.cds464399"/>
    <property type="gene ID" value="TuG1812G0700005331.01"/>
</dbReference>
<proteinExistence type="predicted"/>
<evidence type="ECO:0000313" key="2">
    <source>
        <dbReference type="EnsemblPlants" id="TuG1812G0700005331.01.T01.cds464399"/>
    </source>
</evidence>
<organism evidence="2 3">
    <name type="scientific">Triticum urartu</name>
    <name type="common">Red wild einkorn</name>
    <name type="synonym">Crithodium urartu</name>
    <dbReference type="NCBI Taxonomy" id="4572"/>
    <lineage>
        <taxon>Eukaryota</taxon>
        <taxon>Viridiplantae</taxon>
        <taxon>Streptophyta</taxon>
        <taxon>Embryophyta</taxon>
        <taxon>Tracheophyta</taxon>
        <taxon>Spermatophyta</taxon>
        <taxon>Magnoliopsida</taxon>
        <taxon>Liliopsida</taxon>
        <taxon>Poales</taxon>
        <taxon>Poaceae</taxon>
        <taxon>BOP clade</taxon>
        <taxon>Pooideae</taxon>
        <taxon>Triticodae</taxon>
        <taxon>Triticeae</taxon>
        <taxon>Triticinae</taxon>
        <taxon>Triticum</taxon>
    </lineage>
</organism>
<name>A0A8R7RA94_TRIUA</name>
<dbReference type="AlphaFoldDB" id="A0A8R7RA94"/>
<dbReference type="Gramene" id="TuG1812G0700005331.01.T01">
    <property type="protein sequence ID" value="TuG1812G0700005331.01.T01.cds464399"/>
    <property type="gene ID" value="TuG1812G0700005331.01"/>
</dbReference>
<reference evidence="2" key="3">
    <citation type="submission" date="2022-06" db="UniProtKB">
        <authorList>
            <consortium name="EnsemblPlants"/>
        </authorList>
    </citation>
    <scope>IDENTIFICATION</scope>
</reference>